<evidence type="ECO:0000259" key="4">
    <source>
        <dbReference type="SMART" id="SM00470"/>
    </source>
</evidence>
<reference evidence="5 6" key="1">
    <citation type="submission" date="2019-11" db="EMBL/GenBank/DDBJ databases">
        <title>Novel species isolated from a subtropical stream in China.</title>
        <authorList>
            <person name="Lu H."/>
        </authorList>
    </citation>
    <scope>NUCLEOTIDE SEQUENCE [LARGE SCALE GENOMIC DNA]</scope>
    <source>
        <strain evidence="5 6">FT26W</strain>
    </source>
</reference>
<dbReference type="SUPFAM" id="SSF109709">
    <property type="entry name" value="KorB DNA-binding domain-like"/>
    <property type="match status" value="1"/>
</dbReference>
<dbReference type="Gene3D" id="1.10.10.2830">
    <property type="match status" value="1"/>
</dbReference>
<dbReference type="Gene3D" id="3.90.1530.30">
    <property type="match status" value="1"/>
</dbReference>
<evidence type="ECO:0000256" key="3">
    <source>
        <dbReference type="SAM" id="MobiDB-lite"/>
    </source>
</evidence>
<keyword evidence="6" id="KW-1185">Reference proteome</keyword>
<dbReference type="InterPro" id="IPR036086">
    <property type="entry name" value="ParB/Sulfiredoxin_sf"/>
</dbReference>
<dbReference type="EMBL" id="WKJL01000019">
    <property type="protein sequence ID" value="MRW86801.1"/>
    <property type="molecule type" value="Genomic_DNA"/>
</dbReference>
<dbReference type="Pfam" id="PF02195">
    <property type="entry name" value="ParB_N"/>
    <property type="match status" value="1"/>
</dbReference>
<dbReference type="InterPro" id="IPR003115">
    <property type="entry name" value="ParB_N"/>
</dbReference>
<dbReference type="AlphaFoldDB" id="A0A844D795"/>
<comment type="caution">
    <text evidence="5">The sequence shown here is derived from an EMBL/GenBank/DDBJ whole genome shotgun (WGS) entry which is preliminary data.</text>
</comment>
<accession>A0A844D795</accession>
<keyword evidence="2" id="KW-0159">Chromosome partition</keyword>
<name>A0A844D795_9BURK</name>
<dbReference type="Pfam" id="PF17762">
    <property type="entry name" value="HTH_ParB"/>
    <property type="match status" value="1"/>
</dbReference>
<proteinExistence type="inferred from homology"/>
<dbReference type="SUPFAM" id="SSF110849">
    <property type="entry name" value="ParB/Sulfiredoxin"/>
    <property type="match status" value="1"/>
</dbReference>
<protein>
    <submittedName>
        <fullName evidence="5">ParB/RepB/Spo0J family partition protein</fullName>
    </submittedName>
</protein>
<evidence type="ECO:0000256" key="2">
    <source>
        <dbReference type="ARBA" id="ARBA00022829"/>
    </source>
</evidence>
<evidence type="ECO:0000256" key="1">
    <source>
        <dbReference type="ARBA" id="ARBA00006295"/>
    </source>
</evidence>
<feature type="compositionally biased region" description="Basic and acidic residues" evidence="3">
    <location>
        <begin position="570"/>
        <end position="579"/>
    </location>
</feature>
<dbReference type="PANTHER" id="PTHR33375">
    <property type="entry name" value="CHROMOSOME-PARTITIONING PROTEIN PARB-RELATED"/>
    <property type="match status" value="1"/>
</dbReference>
<dbReference type="GO" id="GO:0007059">
    <property type="term" value="P:chromosome segregation"/>
    <property type="evidence" value="ECO:0007669"/>
    <property type="project" value="UniProtKB-KW"/>
</dbReference>
<evidence type="ECO:0000313" key="6">
    <source>
        <dbReference type="Proteomes" id="UP000439986"/>
    </source>
</evidence>
<feature type="domain" description="ParB-like N-terminal" evidence="4">
    <location>
        <begin position="36"/>
        <end position="130"/>
    </location>
</feature>
<feature type="region of interest" description="Disordered" evidence="3">
    <location>
        <begin position="557"/>
        <end position="661"/>
    </location>
</feature>
<dbReference type="GO" id="GO:0005694">
    <property type="term" value="C:chromosome"/>
    <property type="evidence" value="ECO:0007669"/>
    <property type="project" value="TreeGrafter"/>
</dbReference>
<dbReference type="InterPro" id="IPR050336">
    <property type="entry name" value="Chromosome_partition/occlusion"/>
</dbReference>
<dbReference type="InterPro" id="IPR041468">
    <property type="entry name" value="HTH_ParB/Spo0J"/>
</dbReference>
<feature type="compositionally biased region" description="Basic and acidic residues" evidence="3">
    <location>
        <begin position="622"/>
        <end position="631"/>
    </location>
</feature>
<dbReference type="NCBIfam" id="TIGR00180">
    <property type="entry name" value="parB_part"/>
    <property type="match status" value="1"/>
</dbReference>
<dbReference type="SMART" id="SM00470">
    <property type="entry name" value="ParB"/>
    <property type="match status" value="1"/>
</dbReference>
<gene>
    <name evidence="5" type="ORF">GJ698_22275</name>
</gene>
<comment type="similarity">
    <text evidence="1">Belongs to the ParB family.</text>
</comment>
<organism evidence="5 6">
    <name type="scientific">Duganella aquatilis</name>
    <dbReference type="NCBI Taxonomy" id="2666082"/>
    <lineage>
        <taxon>Bacteria</taxon>
        <taxon>Pseudomonadati</taxon>
        <taxon>Pseudomonadota</taxon>
        <taxon>Betaproteobacteria</taxon>
        <taxon>Burkholderiales</taxon>
        <taxon>Oxalobacteraceae</taxon>
        <taxon>Telluria group</taxon>
        <taxon>Duganella</taxon>
    </lineage>
</organism>
<sequence length="661" mass="73449">MKDHTMSKLVVLPAPVVPAPVDQVIVADELVSDGYRDIPTHLIRISYTNRTRFNLEALQQLSENIAEVGILQPILMRPCTPTTEAPQIFEIVAGERRFRAACMAGLYAVPASVKTLTDKQAAEIQLLENIQRENPHPLEEAIGFEQLMLNHGYNADQLAAKVKQSRSYVYGRLKLCALANGVRDDFLDDKFSASIALLIARLPTPTMQVQAAEEIIDGNRYTGEPMSYRSAQQHMRHNYMLDIGNAVFPIKDARLVEKAGSCETCQKRTGNQPDVDTNDDDEEATDYCTEPACYHEKTAAFQQRKRDEAAKTGQTIIVGDDAKKIMPNSYGSLRAGWSDIDKTMYLSSGSTNYRTLLQDKLPEITLLESPYVKGTFLSIARTDELEELVEGVIGAGKTDAARAALDKVREQKSEREAGIERKYRKELFEAVRVAPIGLATLYDERIVAGQLYRGLGQQEEAHLRKFWNWAGPEYESGYDNEKKQYVNGTNKILAEIHQMSVDQAKQLIRDVLLVRETAVFTYTRNLEEPVQMLAAAADQGVDAAAIRAAIAKESKAKEKEKAAKQKAKAAKKEAKKPKQAEIQMPPPKEQSVPASAGDAEPRTQAEDATPSPAPRPKLKLKQKVEDAKEKQAGPVIKIKKSRTVSPQPNDGLPADMEYPNE</sequence>
<dbReference type="GO" id="GO:0003677">
    <property type="term" value="F:DNA binding"/>
    <property type="evidence" value="ECO:0007669"/>
    <property type="project" value="InterPro"/>
</dbReference>
<dbReference type="InterPro" id="IPR004437">
    <property type="entry name" value="ParB/RepB/Spo0J"/>
</dbReference>
<dbReference type="Proteomes" id="UP000439986">
    <property type="component" value="Unassembled WGS sequence"/>
</dbReference>
<dbReference type="PANTHER" id="PTHR33375:SF1">
    <property type="entry name" value="CHROMOSOME-PARTITIONING PROTEIN PARB-RELATED"/>
    <property type="match status" value="1"/>
</dbReference>
<evidence type="ECO:0000313" key="5">
    <source>
        <dbReference type="EMBL" id="MRW86801.1"/>
    </source>
</evidence>